<feature type="repeat" description="WD" evidence="5">
    <location>
        <begin position="340"/>
        <end position="381"/>
    </location>
</feature>
<feature type="repeat" description="WD" evidence="5">
    <location>
        <begin position="184"/>
        <end position="225"/>
    </location>
</feature>
<gene>
    <name evidence="7" type="ORF">A4X06_0g5642</name>
</gene>
<feature type="compositionally biased region" description="Basic and acidic residues" evidence="6">
    <location>
        <begin position="76"/>
        <end position="93"/>
    </location>
</feature>
<dbReference type="Proteomes" id="UP000077684">
    <property type="component" value="Unassembled WGS sequence"/>
</dbReference>
<evidence type="ECO:0000256" key="3">
    <source>
        <dbReference type="ARBA" id="ARBA00022737"/>
    </source>
</evidence>
<reference evidence="7" key="2">
    <citation type="journal article" date="2019" name="IMA Fungus">
        <title>Genome sequencing and comparison of five Tilletia species to identify candidate genes for the detection of regulated species infecting wheat.</title>
        <authorList>
            <person name="Nguyen H.D.T."/>
            <person name="Sultana T."/>
            <person name="Kesanakurti P."/>
            <person name="Hambleton S."/>
        </authorList>
    </citation>
    <scope>NUCLEOTIDE SEQUENCE</scope>
    <source>
        <strain evidence="7">DAOMC 236426</strain>
    </source>
</reference>
<dbReference type="AlphaFoldDB" id="A0A8X7SVE2"/>
<dbReference type="PROSITE" id="PS50294">
    <property type="entry name" value="WD_REPEATS_REGION"/>
    <property type="match status" value="2"/>
</dbReference>
<evidence type="ECO:0000256" key="2">
    <source>
        <dbReference type="ARBA" id="ARBA00022574"/>
    </source>
</evidence>
<name>A0A8X7SVE2_9BASI</name>
<evidence type="ECO:0000256" key="5">
    <source>
        <dbReference type="PROSITE-ProRule" id="PRU00221"/>
    </source>
</evidence>
<feature type="repeat" description="WD" evidence="5">
    <location>
        <begin position="433"/>
        <end position="474"/>
    </location>
</feature>
<reference evidence="7" key="1">
    <citation type="submission" date="2016-04" db="EMBL/GenBank/DDBJ databases">
        <authorList>
            <person name="Nguyen H.D."/>
            <person name="Samba Siva P."/>
            <person name="Cullis J."/>
            <person name="Levesque C.A."/>
            <person name="Hambleton S."/>
        </authorList>
    </citation>
    <scope>NUCLEOTIDE SEQUENCE</scope>
    <source>
        <strain evidence="7">DAOMC 236426</strain>
    </source>
</reference>
<feature type="repeat" description="WD" evidence="5">
    <location>
        <begin position="599"/>
        <end position="623"/>
    </location>
</feature>
<dbReference type="InterPro" id="IPR001680">
    <property type="entry name" value="WD40_rpt"/>
</dbReference>
<dbReference type="EMBL" id="LWDE02000722">
    <property type="protein sequence ID" value="KAE8245515.1"/>
    <property type="molecule type" value="Genomic_DNA"/>
</dbReference>
<dbReference type="InterPro" id="IPR036322">
    <property type="entry name" value="WD40_repeat_dom_sf"/>
</dbReference>
<dbReference type="InterPro" id="IPR039241">
    <property type="entry name" value="Rrp9-like"/>
</dbReference>
<dbReference type="PANTHER" id="PTHR19865">
    <property type="entry name" value="U3 SMALL NUCLEOLAR RNA INTERACTING PROTEIN 2"/>
    <property type="match status" value="1"/>
</dbReference>
<dbReference type="GO" id="GO:0034511">
    <property type="term" value="F:U3 snoRNA binding"/>
    <property type="evidence" value="ECO:0007669"/>
    <property type="project" value="InterPro"/>
</dbReference>
<comment type="subcellular location">
    <subcellularLocation>
        <location evidence="1">Nucleus</location>
    </subcellularLocation>
</comment>
<feature type="compositionally biased region" description="Low complexity" evidence="6">
    <location>
        <begin position="165"/>
        <end position="179"/>
    </location>
</feature>
<proteinExistence type="predicted"/>
<feature type="region of interest" description="Disordered" evidence="6">
    <location>
        <begin position="231"/>
        <end position="273"/>
    </location>
</feature>
<evidence type="ECO:0000256" key="6">
    <source>
        <dbReference type="SAM" id="MobiDB-lite"/>
    </source>
</evidence>
<dbReference type="GO" id="GO:0032040">
    <property type="term" value="C:small-subunit processome"/>
    <property type="evidence" value="ECO:0007669"/>
    <property type="project" value="TreeGrafter"/>
</dbReference>
<dbReference type="InterPro" id="IPR019775">
    <property type="entry name" value="WD40_repeat_CS"/>
</dbReference>
<dbReference type="PROSITE" id="PS50082">
    <property type="entry name" value="WD_REPEATS_2"/>
    <property type="match status" value="5"/>
</dbReference>
<evidence type="ECO:0000256" key="4">
    <source>
        <dbReference type="ARBA" id="ARBA00023242"/>
    </source>
</evidence>
<feature type="repeat" description="WD" evidence="5">
    <location>
        <begin position="391"/>
        <end position="432"/>
    </location>
</feature>
<keyword evidence="4" id="KW-0539">Nucleus</keyword>
<keyword evidence="3" id="KW-0677">Repeat</keyword>
<dbReference type="PANTHER" id="PTHR19865:SF0">
    <property type="entry name" value="U3 SMALL NUCLEOLAR RNA-INTERACTING PROTEIN 2"/>
    <property type="match status" value="1"/>
</dbReference>
<accession>A0A8X7SVE2</accession>
<dbReference type="Gene3D" id="2.130.10.10">
    <property type="entry name" value="YVTN repeat-like/Quinoprotein amine dehydrogenase"/>
    <property type="match status" value="2"/>
</dbReference>
<dbReference type="SUPFAM" id="SSF50978">
    <property type="entry name" value="WD40 repeat-like"/>
    <property type="match status" value="1"/>
</dbReference>
<dbReference type="InterPro" id="IPR015943">
    <property type="entry name" value="WD40/YVTN_repeat-like_dom_sf"/>
</dbReference>
<feature type="region of interest" description="Disordered" evidence="6">
    <location>
        <begin position="690"/>
        <end position="714"/>
    </location>
</feature>
<feature type="region of interest" description="Disordered" evidence="6">
    <location>
        <begin position="165"/>
        <end position="185"/>
    </location>
</feature>
<comment type="caution">
    <text evidence="7">The sequence shown here is derived from an EMBL/GenBank/DDBJ whole genome shotgun (WGS) entry which is preliminary data.</text>
</comment>
<feature type="compositionally biased region" description="Acidic residues" evidence="6">
    <location>
        <begin position="696"/>
        <end position="714"/>
    </location>
</feature>
<evidence type="ECO:0000313" key="7">
    <source>
        <dbReference type="EMBL" id="KAE8245515.1"/>
    </source>
</evidence>
<dbReference type="Pfam" id="PF00400">
    <property type="entry name" value="WD40"/>
    <property type="match status" value="5"/>
</dbReference>
<keyword evidence="2 5" id="KW-0853">WD repeat</keyword>
<dbReference type="SMART" id="SM00320">
    <property type="entry name" value="WD40"/>
    <property type="match status" value="6"/>
</dbReference>
<feature type="compositionally biased region" description="Polar residues" evidence="6">
    <location>
        <begin position="301"/>
        <end position="327"/>
    </location>
</feature>
<evidence type="ECO:0000313" key="8">
    <source>
        <dbReference type="Proteomes" id="UP000077684"/>
    </source>
</evidence>
<feature type="compositionally biased region" description="Polar residues" evidence="6">
    <location>
        <begin position="21"/>
        <end position="31"/>
    </location>
</feature>
<evidence type="ECO:0008006" key="9">
    <source>
        <dbReference type="Google" id="ProtNLM"/>
    </source>
</evidence>
<organism evidence="7 8">
    <name type="scientific">Tilletia controversa</name>
    <name type="common">dwarf bunt fungus</name>
    <dbReference type="NCBI Taxonomy" id="13291"/>
    <lineage>
        <taxon>Eukaryota</taxon>
        <taxon>Fungi</taxon>
        <taxon>Dikarya</taxon>
        <taxon>Basidiomycota</taxon>
        <taxon>Ustilaginomycotina</taxon>
        <taxon>Exobasidiomycetes</taxon>
        <taxon>Tilletiales</taxon>
        <taxon>Tilletiaceae</taxon>
        <taxon>Tilletia</taxon>
    </lineage>
</organism>
<dbReference type="FunFam" id="2.130.10.10:FF:000899">
    <property type="entry name" value="Chromosome 15, whole genome shotgun sequence"/>
    <property type="match status" value="1"/>
</dbReference>
<sequence length="800" mass="85575">MPDAFFQRKRKRPDGPPSGAQRRSTGNSGTSHAHRGPSTASRAAPSRRDKSNGNGNGNGNGDDDDDDDSDGGRGGARAEDMDFRVRDDGLRSDDEAEAAETPAQARVRLAKMYLDRLKDDDELEGPDAVQADKDNIAARLQKDVLEQSGNLHVFLAHRLLPPSAEPLEPSTSASSSSSSRIVHTKGHRLPVTSAVASADAQVLFTASKDGSICQWRLSDGNLLTVIPKALKPNPIPTAASAGSKGKGKAKAKERTVTHPIPKSATSGAARRRMRAQRLTSFQNAGDDSQQDDDVDMKVASATANGTNPKGKSSSTQNANGTSHSDASNGGRMHILRLDEGQGHTDAIWALALSTDGRFLASGGLDRRIGLWELTPSSSTTSSSRPRWVKTLSGHKDSITSLTFRLASSELYSASLDRTLKLFDAAQGSYIETLFGHQDPVLSLSALRSEVAVSAGGRDRTCRWWKIRDESQLVFRAGGKSKVREVLEGGDLARILEKEDAAALAAAGPGGMAADAAGKARIRAKAKAEAAVVPQMSFFEGSVDCVAMIDNQHFLSGGDSGMLALWSSTKKKPIFTYAIAHGLQETATETEGTIATPRWITSLSCLPYGDVFASGSWDGHVRLWALDRQLRSFAPLPFTIEAPGFVNSLQLLTPTVPKTSRAKAAADHSEVVDRRPVMAEKWREERRGPLRVKEKLGDDDEEESDAGMEEESMEEDGLALLSSSKLVNGHVNGNGNGASTATDTEVDAVVVGKKEQEIRGRKDGIAPLLVIGLGQEPRLGRWMRVPEARNGTVIVSFALQA</sequence>
<protein>
    <recommendedName>
        <fullName evidence="9">Ribosomal RNA-processing protein 9</fullName>
    </recommendedName>
</protein>
<feature type="region of interest" description="Disordered" evidence="6">
    <location>
        <begin position="301"/>
        <end position="330"/>
    </location>
</feature>
<keyword evidence="8" id="KW-1185">Reference proteome</keyword>
<feature type="region of interest" description="Disordered" evidence="6">
    <location>
        <begin position="1"/>
        <end position="104"/>
    </location>
</feature>
<dbReference type="PROSITE" id="PS00678">
    <property type="entry name" value="WD_REPEATS_1"/>
    <property type="match status" value="1"/>
</dbReference>
<evidence type="ECO:0000256" key="1">
    <source>
        <dbReference type="ARBA" id="ARBA00004123"/>
    </source>
</evidence>